<dbReference type="OrthoDB" id="93019at2759"/>
<dbReference type="GO" id="GO:0046872">
    <property type="term" value="F:metal ion binding"/>
    <property type="evidence" value="ECO:0007669"/>
    <property type="project" value="UniProtKB-KW"/>
</dbReference>
<dbReference type="PANTHER" id="PTHR43779:SF2">
    <property type="entry name" value="ALPHA-KETOGLUTARATE-DEPENDENT XANTHINE DIOXYGENASE XAN1"/>
    <property type="match status" value="1"/>
</dbReference>
<dbReference type="Proteomes" id="UP000053820">
    <property type="component" value="Unassembled WGS sequence"/>
</dbReference>
<dbReference type="GO" id="GO:0051213">
    <property type="term" value="F:dioxygenase activity"/>
    <property type="evidence" value="ECO:0007669"/>
    <property type="project" value="UniProtKB-KW"/>
</dbReference>
<keyword evidence="9" id="KW-1185">Reference proteome</keyword>
<keyword evidence="5" id="KW-0560">Oxidoreductase</keyword>
<organism evidence="8 9">
    <name type="scientific">Hydnomerulius pinastri MD-312</name>
    <dbReference type="NCBI Taxonomy" id="994086"/>
    <lineage>
        <taxon>Eukaryota</taxon>
        <taxon>Fungi</taxon>
        <taxon>Dikarya</taxon>
        <taxon>Basidiomycota</taxon>
        <taxon>Agaricomycotina</taxon>
        <taxon>Agaricomycetes</taxon>
        <taxon>Agaricomycetidae</taxon>
        <taxon>Boletales</taxon>
        <taxon>Boletales incertae sedis</taxon>
        <taxon>Leucogyrophana</taxon>
    </lineage>
</organism>
<gene>
    <name evidence="8" type="ORF">HYDPIDRAFT_114129</name>
</gene>
<dbReference type="InterPro" id="IPR003819">
    <property type="entry name" value="TauD/TfdA-like"/>
</dbReference>
<evidence type="ECO:0000259" key="7">
    <source>
        <dbReference type="Pfam" id="PF02668"/>
    </source>
</evidence>
<dbReference type="EMBL" id="KN839853">
    <property type="protein sequence ID" value="KIJ62981.1"/>
    <property type="molecule type" value="Genomic_DNA"/>
</dbReference>
<evidence type="ECO:0000313" key="9">
    <source>
        <dbReference type="Proteomes" id="UP000053820"/>
    </source>
</evidence>
<proteinExistence type="inferred from homology"/>
<dbReference type="InterPro" id="IPR042098">
    <property type="entry name" value="TauD-like_sf"/>
</dbReference>
<comment type="cofactor">
    <cofactor evidence="1">
        <name>Fe(2+)</name>
        <dbReference type="ChEBI" id="CHEBI:29033"/>
    </cofactor>
</comment>
<accession>A0A0C9WDF3</accession>
<evidence type="ECO:0000256" key="4">
    <source>
        <dbReference type="ARBA" id="ARBA00022964"/>
    </source>
</evidence>
<sequence>MSLVEFLPVPLPSTTNTQRLSGFGKEVRGVDIANITLEEFSIIEKVLYEHDFLLFRGVTMSPEQLYRIVKLFHPGTESHGHGKEKFEGKVEDDEKSPFFGIRKIPAVPQVLLIGNGTVREHEGISEAVLRHPSHKTFHRTRISDEDEAAGYTRFYHWHMDAALYDFNPPKVTGLYAIKVPQGPSQTVRYDDGSGDELPVSLGTTAFARGATMFDVLPKELKSVAVRSKVKYAPHPFHWMQPARAMSNALTLETEGLETPYDKLPSWTEDKVQTLPMLWKNPITGGLHLEIAGTAAAEIIIDALPDDKVRESAMYPDGAHLKDLREVRELIVQLMRPGIAPSLIYPHAWKERDFILFHNRGVNHSVVGSFKEDQVRVYHQCNLAPPEPPIGPDVEDIKKWA</sequence>
<reference evidence="8 9" key="1">
    <citation type="submission" date="2014-04" db="EMBL/GenBank/DDBJ databases">
        <title>Evolutionary Origins and Diversification of the Mycorrhizal Mutualists.</title>
        <authorList>
            <consortium name="DOE Joint Genome Institute"/>
            <consortium name="Mycorrhizal Genomics Consortium"/>
            <person name="Kohler A."/>
            <person name="Kuo A."/>
            <person name="Nagy L.G."/>
            <person name="Floudas D."/>
            <person name="Copeland A."/>
            <person name="Barry K.W."/>
            <person name="Cichocki N."/>
            <person name="Veneault-Fourrey C."/>
            <person name="LaButti K."/>
            <person name="Lindquist E.A."/>
            <person name="Lipzen A."/>
            <person name="Lundell T."/>
            <person name="Morin E."/>
            <person name="Murat C."/>
            <person name="Riley R."/>
            <person name="Ohm R."/>
            <person name="Sun H."/>
            <person name="Tunlid A."/>
            <person name="Henrissat B."/>
            <person name="Grigoriev I.V."/>
            <person name="Hibbett D.S."/>
            <person name="Martin F."/>
        </authorList>
    </citation>
    <scope>NUCLEOTIDE SEQUENCE [LARGE SCALE GENOMIC DNA]</scope>
    <source>
        <strain evidence="8 9">MD-312</strain>
    </source>
</reference>
<comment type="similarity">
    <text evidence="2">Belongs to the TfdA dioxygenase family.</text>
</comment>
<protein>
    <recommendedName>
        <fullName evidence="7">TauD/TfdA-like domain-containing protein</fullName>
    </recommendedName>
</protein>
<keyword evidence="6" id="KW-0408">Iron</keyword>
<evidence type="ECO:0000256" key="2">
    <source>
        <dbReference type="ARBA" id="ARBA00005896"/>
    </source>
</evidence>
<dbReference type="HOGENOM" id="CLU_046574_1_0_1"/>
<dbReference type="PANTHER" id="PTHR43779">
    <property type="entry name" value="DIOXYGENASE RV0097-RELATED"/>
    <property type="match status" value="1"/>
</dbReference>
<evidence type="ECO:0000256" key="3">
    <source>
        <dbReference type="ARBA" id="ARBA00022723"/>
    </source>
</evidence>
<keyword evidence="3" id="KW-0479">Metal-binding</keyword>
<feature type="domain" description="TauD/TfdA-like" evidence="7">
    <location>
        <begin position="134"/>
        <end position="378"/>
    </location>
</feature>
<dbReference type="InterPro" id="IPR051178">
    <property type="entry name" value="TfdA_dioxygenase"/>
</dbReference>
<evidence type="ECO:0000256" key="1">
    <source>
        <dbReference type="ARBA" id="ARBA00001954"/>
    </source>
</evidence>
<dbReference type="Pfam" id="PF02668">
    <property type="entry name" value="TauD"/>
    <property type="match status" value="1"/>
</dbReference>
<name>A0A0C9WDF3_9AGAM</name>
<evidence type="ECO:0000313" key="8">
    <source>
        <dbReference type="EMBL" id="KIJ62981.1"/>
    </source>
</evidence>
<dbReference type="SUPFAM" id="SSF51197">
    <property type="entry name" value="Clavaminate synthase-like"/>
    <property type="match status" value="1"/>
</dbReference>
<keyword evidence="4" id="KW-0223">Dioxygenase</keyword>
<dbReference type="AlphaFoldDB" id="A0A0C9WDF3"/>
<dbReference type="Gene3D" id="3.60.130.10">
    <property type="entry name" value="Clavaminate synthase-like"/>
    <property type="match status" value="1"/>
</dbReference>
<evidence type="ECO:0000256" key="5">
    <source>
        <dbReference type="ARBA" id="ARBA00023002"/>
    </source>
</evidence>
<evidence type="ECO:0000256" key="6">
    <source>
        <dbReference type="ARBA" id="ARBA00023004"/>
    </source>
</evidence>